<dbReference type="GO" id="GO:0005005">
    <property type="term" value="F:transmembrane-ephrin receptor activity"/>
    <property type="evidence" value="ECO:0007669"/>
    <property type="project" value="TreeGrafter"/>
</dbReference>
<evidence type="ECO:0000256" key="7">
    <source>
        <dbReference type="ARBA" id="ARBA00022741"/>
    </source>
</evidence>
<dbReference type="PANTHER" id="PTHR46877">
    <property type="entry name" value="EPH RECEPTOR A5"/>
    <property type="match status" value="1"/>
</dbReference>
<evidence type="ECO:0000256" key="11">
    <source>
        <dbReference type="ARBA" id="ARBA00023136"/>
    </source>
</evidence>
<evidence type="ECO:0000256" key="3">
    <source>
        <dbReference type="ARBA" id="ARBA00022679"/>
    </source>
</evidence>
<evidence type="ECO:0000256" key="19">
    <source>
        <dbReference type="PIRSR" id="PIRSR000666-3"/>
    </source>
</evidence>
<evidence type="ECO:0000259" key="24">
    <source>
        <dbReference type="PROSITE" id="PS50105"/>
    </source>
</evidence>
<feature type="domain" description="Fibronectin type-III" evidence="25">
    <location>
        <begin position="325"/>
        <end position="439"/>
    </location>
</feature>
<feature type="chain" id="PRO_5034310645" description="Ephrin type-A receptor 10" evidence="22">
    <location>
        <begin position="25"/>
        <end position="1072"/>
    </location>
</feature>
<feature type="domain" description="SAM" evidence="24">
    <location>
        <begin position="997"/>
        <end position="1061"/>
    </location>
</feature>
<accession>A0A8C1YRU3</accession>
<dbReference type="PROSITE" id="PS50105">
    <property type="entry name" value="SAM_DOMAIN"/>
    <property type="match status" value="1"/>
</dbReference>
<evidence type="ECO:0000256" key="12">
    <source>
        <dbReference type="ARBA" id="ARBA00023137"/>
    </source>
</evidence>
<evidence type="ECO:0000313" key="28">
    <source>
        <dbReference type="Proteomes" id="UP000694700"/>
    </source>
</evidence>
<evidence type="ECO:0000256" key="18">
    <source>
        <dbReference type="PIRSR" id="PIRSR000666-2"/>
    </source>
</evidence>
<dbReference type="SUPFAM" id="SSF56112">
    <property type="entry name" value="Protein kinase-like (PK-like)"/>
    <property type="match status" value="1"/>
</dbReference>
<dbReference type="InterPro" id="IPR016257">
    <property type="entry name" value="Tyr_kinase_ephrin_rcpt"/>
</dbReference>
<dbReference type="Pfam" id="PF00041">
    <property type="entry name" value="fn3"/>
    <property type="match status" value="2"/>
</dbReference>
<dbReference type="CDD" id="cd09549">
    <property type="entry name" value="SAM_EPH-A10"/>
    <property type="match status" value="1"/>
</dbReference>
<evidence type="ECO:0000256" key="5">
    <source>
        <dbReference type="ARBA" id="ARBA00022729"/>
    </source>
</evidence>
<dbReference type="Ensembl" id="ENSCCRT00015026659.1">
    <property type="protein sequence ID" value="ENSCCRP00015025749.1"/>
    <property type="gene ID" value="ENSCCRG00015010883.1"/>
</dbReference>
<dbReference type="InterPro" id="IPR013761">
    <property type="entry name" value="SAM/pointed_sf"/>
</dbReference>
<dbReference type="Pfam" id="PF01404">
    <property type="entry name" value="Ephrin_lbd"/>
    <property type="match status" value="1"/>
</dbReference>
<dbReference type="Pfam" id="PF25599">
    <property type="entry name" value="Ephrin_CRD"/>
    <property type="match status" value="1"/>
</dbReference>
<feature type="signal peptide" evidence="22">
    <location>
        <begin position="1"/>
        <end position="24"/>
    </location>
</feature>
<dbReference type="InterPro" id="IPR001245">
    <property type="entry name" value="Ser-Thr/Tyr_kinase_cat_dom"/>
</dbReference>
<evidence type="ECO:0000256" key="8">
    <source>
        <dbReference type="ARBA" id="ARBA00022777"/>
    </source>
</evidence>
<dbReference type="SMART" id="SM00060">
    <property type="entry name" value="FN3"/>
    <property type="match status" value="2"/>
</dbReference>
<evidence type="ECO:0000259" key="26">
    <source>
        <dbReference type="PROSITE" id="PS51550"/>
    </source>
</evidence>
<dbReference type="SMART" id="SM00454">
    <property type="entry name" value="SAM"/>
    <property type="match status" value="1"/>
</dbReference>
<proteinExistence type="predicted"/>
<dbReference type="GO" id="GO:0005524">
    <property type="term" value="F:ATP binding"/>
    <property type="evidence" value="ECO:0007669"/>
    <property type="project" value="UniProtKB-KW"/>
</dbReference>
<evidence type="ECO:0000256" key="21">
    <source>
        <dbReference type="SAM" id="Phobius"/>
    </source>
</evidence>
<keyword evidence="9 18" id="KW-0067">ATP-binding</keyword>
<feature type="binding site" evidence="18">
    <location>
        <position position="738"/>
    </location>
    <ligand>
        <name>ATP</name>
        <dbReference type="ChEBI" id="CHEBI:30616"/>
    </ligand>
</feature>
<keyword evidence="10 21" id="KW-1133">Transmembrane helix</keyword>
<name>A0A8C1YRU3_CYPCA</name>
<dbReference type="PROSITE" id="PS50853">
    <property type="entry name" value="FN3"/>
    <property type="match status" value="2"/>
</dbReference>
<evidence type="ECO:0000259" key="25">
    <source>
        <dbReference type="PROSITE" id="PS50853"/>
    </source>
</evidence>
<dbReference type="FunFam" id="2.60.40.10:FF:000059">
    <property type="entry name" value="Ephrin type-A receptor 6"/>
    <property type="match status" value="1"/>
</dbReference>
<dbReference type="InterPro" id="IPR050449">
    <property type="entry name" value="Ephrin_rcpt_TKs"/>
</dbReference>
<keyword evidence="8" id="KW-0418">Kinase</keyword>
<evidence type="ECO:0000256" key="6">
    <source>
        <dbReference type="ARBA" id="ARBA00022737"/>
    </source>
</evidence>
<evidence type="ECO:0000256" key="13">
    <source>
        <dbReference type="ARBA" id="ARBA00023170"/>
    </source>
</evidence>
<dbReference type="SUPFAM" id="SSF49785">
    <property type="entry name" value="Galactose-binding domain-like"/>
    <property type="match status" value="1"/>
</dbReference>
<dbReference type="PRINTS" id="PR00109">
    <property type="entry name" value="TYRKINASE"/>
</dbReference>
<dbReference type="PROSITE" id="PS00791">
    <property type="entry name" value="RECEPTOR_TYR_KIN_V_2"/>
    <property type="match status" value="1"/>
</dbReference>
<dbReference type="AlphaFoldDB" id="A0A8C1YRU3"/>
<keyword evidence="12" id="KW-0829">Tyrosine-protein kinase</keyword>
<sequence length="1072" mass="118272">MEQFKTIISVLWILFLNRNEESRAEEVVLLNSKESQAELGWTSYPSNGWEEISGVDEKYKPIRTYQVCNVMEPSQNNWLQTGWIWRQGGQRIFIELQFTLRDCNSIPGVSGSCKETFNLLYAESDWDLGRVTREDRYSKIDTIAADESFTQGDLGERKMKLNTEVREIGHLNRKGFHLAFQDVGACVALVSVRVYYKRCLSTVQNLAVFPDTVAEAAFSTLVEVRGSCVNNSEVDTDSPPRMHCSAEGEWLVPIGKCSCSAGYEEGHSSCEACPPGTYKMSSRQQECFPCPANSKAEEEGSVLCVCEDDHFRTPLDPPSALCTRPPSPPRDLVYTLKQSTLILEWAAPNDSGGRGDLTYSIGCRRCVGPPRAPQVQCEPCGASVGFVPQQSGLTECTVTVVNLLPNSNYSFSVEARNGVSELLPNKRFYTQVNISTSLPAPSQVNELRAEKVEQRSVTLVWREPTVYPNSSRTEYEIKYYEKDQKDQSYSTVKTPATRISVNNLKPGTTYVFLIRTCSSPALSSLSSSPLSSSSSSSSSSLSPSSPSASSSSSSPVAAVSPPPLDYGAYSAPLELQTLGELALASSEQSPVVIIVVVSVAALIMLLTFGVGLLIWRSGFSRPSNVAPTRVVLLSTSFSTLPPPPLPPSTQLSPRQCGYSKASQEGDEELYFQFKIPTRRTYIDPETCEDLLQAVHAFAKELDISSIKIERIVHTGDFGEVCRGCLKLPSKRELPVAIKTLRAGCSEKQRRSFLSEAGILGQFDHANIVRLEGVITRGNTMMIVVESMANGALDSFLRKHEGQLTVLQLVDLLSGVASGMKYLTEMGFIHRRLAAHKVLVNSSLVCKVSGFRPLQDDKIEAVYSTLHGGKSLVLWTAPEAIQYHRYSSASDVWSFGIVMWEVMSFGERPYWDMGNQDVIKAIEDGFRLPAPVNCPPSLHQLMLDCWQKERTERPTFTQIHSALSKTMRSPDNIGSSTLGRRTLGSSVSLAERTLPSFPSFSSVGEWLEAVDMGRYKDNFTAAGYCYLESVARMTIQDVLSLGITSLEHQKQILSAIQTLRAQVIQMHGRGVQV</sequence>
<dbReference type="Pfam" id="PF14575">
    <property type="entry name" value="EphA2_TM"/>
    <property type="match status" value="1"/>
</dbReference>
<keyword evidence="14" id="KW-0325">Glycoprotein</keyword>
<dbReference type="InterPro" id="IPR000719">
    <property type="entry name" value="Prot_kinase_dom"/>
</dbReference>
<keyword evidence="19" id="KW-1015">Disulfide bond</keyword>
<evidence type="ECO:0000256" key="9">
    <source>
        <dbReference type="ARBA" id="ARBA00022840"/>
    </source>
</evidence>
<comment type="function">
    <text evidence="16">Receptor for members of the ephrin-A family. Binds to EFNA3, EFNA4 and EFNA5.</text>
</comment>
<dbReference type="FunFam" id="3.30.200.20:FF:000143">
    <property type="entry name" value="Ephrin type-B receptor 6"/>
    <property type="match status" value="1"/>
</dbReference>
<dbReference type="SUPFAM" id="SSF49265">
    <property type="entry name" value="Fibronectin type III"/>
    <property type="match status" value="1"/>
</dbReference>
<dbReference type="InterPro" id="IPR027936">
    <property type="entry name" value="Eph_TM"/>
</dbReference>
<keyword evidence="7 18" id="KW-0547">Nucleotide-binding</keyword>
<dbReference type="GO" id="GO:0005886">
    <property type="term" value="C:plasma membrane"/>
    <property type="evidence" value="ECO:0007669"/>
    <property type="project" value="InterPro"/>
</dbReference>
<dbReference type="InterPro" id="IPR001426">
    <property type="entry name" value="Tyr_kinase_rcpt_V_CS"/>
</dbReference>
<evidence type="ECO:0000256" key="2">
    <source>
        <dbReference type="ARBA" id="ARBA00011902"/>
    </source>
</evidence>
<feature type="transmembrane region" description="Helical" evidence="21">
    <location>
        <begin position="591"/>
        <end position="615"/>
    </location>
</feature>
<dbReference type="GO" id="GO:0007411">
    <property type="term" value="P:axon guidance"/>
    <property type="evidence" value="ECO:0007669"/>
    <property type="project" value="TreeGrafter"/>
</dbReference>
<dbReference type="Gene3D" id="1.10.150.50">
    <property type="entry name" value="Transcription Factor, Ets-1"/>
    <property type="match status" value="1"/>
</dbReference>
<keyword evidence="13" id="KW-0675">Receptor</keyword>
<dbReference type="FunFam" id="2.10.50.10:FF:000001">
    <property type="entry name" value="Ephrin type-A receptor 5"/>
    <property type="match status" value="1"/>
</dbReference>
<evidence type="ECO:0000256" key="10">
    <source>
        <dbReference type="ARBA" id="ARBA00022989"/>
    </source>
</evidence>
<dbReference type="InterPro" id="IPR008979">
    <property type="entry name" value="Galactose-bd-like_sf"/>
</dbReference>
<feature type="domain" description="Protein kinase" evidence="23">
    <location>
        <begin position="706"/>
        <end position="962"/>
    </location>
</feature>
<keyword evidence="11 21" id="KW-0472">Membrane</keyword>
<dbReference type="CDD" id="cd00063">
    <property type="entry name" value="FN3"/>
    <property type="match status" value="2"/>
</dbReference>
<evidence type="ECO:0000256" key="15">
    <source>
        <dbReference type="ARBA" id="ARBA00051243"/>
    </source>
</evidence>
<dbReference type="InterPro" id="IPR036116">
    <property type="entry name" value="FN3_sf"/>
</dbReference>
<dbReference type="SMART" id="SM00615">
    <property type="entry name" value="EPH_lbd"/>
    <property type="match status" value="1"/>
</dbReference>
<dbReference type="FunFam" id="1.10.510.10:FF:000360">
    <property type="entry name" value="Ephrin type-A receptor 10"/>
    <property type="match status" value="1"/>
</dbReference>
<evidence type="ECO:0000256" key="20">
    <source>
        <dbReference type="SAM" id="MobiDB-lite"/>
    </source>
</evidence>
<dbReference type="InterPro" id="IPR001090">
    <property type="entry name" value="Ephrin_rcpt_lig-bd_dom"/>
</dbReference>
<keyword evidence="4 21" id="KW-0812">Transmembrane</keyword>
<evidence type="ECO:0000256" key="16">
    <source>
        <dbReference type="ARBA" id="ARBA00054353"/>
    </source>
</evidence>
<feature type="domain" description="Fibronectin type-III" evidence="25">
    <location>
        <begin position="440"/>
        <end position="537"/>
    </location>
</feature>
<dbReference type="EC" id="2.7.10.1" evidence="2"/>
<keyword evidence="6" id="KW-0677">Repeat</keyword>
<evidence type="ECO:0000313" key="27">
    <source>
        <dbReference type="Ensembl" id="ENSCCRP00015025749.1"/>
    </source>
</evidence>
<feature type="disulfide bond" evidence="19">
    <location>
        <begin position="103"/>
        <end position="113"/>
    </location>
</feature>
<dbReference type="InterPro" id="IPR013783">
    <property type="entry name" value="Ig-like_fold"/>
</dbReference>
<dbReference type="Pfam" id="PF07714">
    <property type="entry name" value="PK_Tyr_Ser-Thr"/>
    <property type="match status" value="1"/>
</dbReference>
<feature type="disulfide bond" evidence="19">
    <location>
        <begin position="68"/>
        <end position="186"/>
    </location>
</feature>
<dbReference type="Gene3D" id="2.60.40.10">
    <property type="entry name" value="Immunoglobulins"/>
    <property type="match status" value="2"/>
</dbReference>
<dbReference type="Pfam" id="PF00536">
    <property type="entry name" value="SAM_1"/>
    <property type="match status" value="1"/>
</dbReference>
<dbReference type="Gene3D" id="2.60.120.260">
    <property type="entry name" value="Galactose-binding domain-like"/>
    <property type="match status" value="1"/>
</dbReference>
<dbReference type="Pfam" id="PF07699">
    <property type="entry name" value="Ephrin_rec_like"/>
    <property type="match status" value="1"/>
</dbReference>
<dbReference type="PROSITE" id="PS50011">
    <property type="entry name" value="PROTEIN_KINASE_DOM"/>
    <property type="match status" value="1"/>
</dbReference>
<evidence type="ECO:0000256" key="17">
    <source>
        <dbReference type="ARBA" id="ARBA00071280"/>
    </source>
</evidence>
<dbReference type="Proteomes" id="UP000694700">
    <property type="component" value="Unplaced"/>
</dbReference>
<organism evidence="27 28">
    <name type="scientific">Cyprinus carpio</name>
    <name type="common">Common carp</name>
    <dbReference type="NCBI Taxonomy" id="7962"/>
    <lineage>
        <taxon>Eukaryota</taxon>
        <taxon>Metazoa</taxon>
        <taxon>Chordata</taxon>
        <taxon>Craniata</taxon>
        <taxon>Vertebrata</taxon>
        <taxon>Euteleostomi</taxon>
        <taxon>Actinopterygii</taxon>
        <taxon>Neopterygii</taxon>
        <taxon>Teleostei</taxon>
        <taxon>Ostariophysi</taxon>
        <taxon>Cypriniformes</taxon>
        <taxon>Cyprinidae</taxon>
        <taxon>Cyprininae</taxon>
        <taxon>Cyprinus</taxon>
    </lineage>
</organism>
<dbReference type="SMART" id="SM01411">
    <property type="entry name" value="Ephrin_rec_like"/>
    <property type="match status" value="1"/>
</dbReference>
<keyword evidence="3" id="KW-0808">Transferase</keyword>
<reference evidence="27" key="1">
    <citation type="submission" date="2025-08" db="UniProtKB">
        <authorList>
            <consortium name="Ensembl"/>
        </authorList>
    </citation>
    <scope>IDENTIFICATION</scope>
</reference>
<dbReference type="CDD" id="cd10487">
    <property type="entry name" value="EphR_LBD_A10"/>
    <property type="match status" value="1"/>
</dbReference>
<evidence type="ECO:0000256" key="14">
    <source>
        <dbReference type="ARBA" id="ARBA00023180"/>
    </source>
</evidence>
<feature type="domain" description="Eph LBD" evidence="26">
    <location>
        <begin position="26"/>
        <end position="204"/>
    </location>
</feature>
<dbReference type="InterPro" id="IPR003961">
    <property type="entry name" value="FN3_dom"/>
</dbReference>
<dbReference type="PIRSF" id="PIRSF000666">
    <property type="entry name" value="TyrPK_ephrin_receptor"/>
    <property type="match status" value="1"/>
</dbReference>
<feature type="region of interest" description="Disordered" evidence="20">
    <location>
        <begin position="527"/>
        <end position="556"/>
    </location>
</feature>
<dbReference type="Gene3D" id="2.10.50.10">
    <property type="entry name" value="Tumor Necrosis Factor Receptor, subunit A, domain 2"/>
    <property type="match status" value="1"/>
</dbReference>
<dbReference type="Gene3D" id="3.30.200.20">
    <property type="entry name" value="Phosphorylase Kinase, domain 1"/>
    <property type="match status" value="1"/>
</dbReference>
<dbReference type="InterPro" id="IPR011009">
    <property type="entry name" value="Kinase-like_dom_sf"/>
</dbReference>
<comment type="subcellular location">
    <subcellularLocation>
        <location evidence="1">Membrane</location>
        <topology evidence="1">Single-pass type I membrane protein</topology>
    </subcellularLocation>
</comment>
<dbReference type="InterPro" id="IPR001660">
    <property type="entry name" value="SAM"/>
</dbReference>
<dbReference type="Gene3D" id="1.10.510.10">
    <property type="entry name" value="Transferase(Phosphotransferase) domain 1"/>
    <property type="match status" value="1"/>
</dbReference>
<evidence type="ECO:0000259" key="23">
    <source>
        <dbReference type="PROSITE" id="PS50011"/>
    </source>
</evidence>
<dbReference type="FunFam" id="1.10.150.50:FF:000066">
    <property type="entry name" value="ephrin type-A receptor 10"/>
    <property type="match status" value="1"/>
</dbReference>
<evidence type="ECO:0000256" key="1">
    <source>
        <dbReference type="ARBA" id="ARBA00004479"/>
    </source>
</evidence>
<dbReference type="PANTHER" id="PTHR46877:SF16">
    <property type="entry name" value="EPHRIN TYPE-A RECEPTOR 10"/>
    <property type="match status" value="1"/>
</dbReference>
<evidence type="ECO:0000256" key="22">
    <source>
        <dbReference type="SAM" id="SignalP"/>
    </source>
</evidence>
<keyword evidence="5 22" id="KW-0732">Signal</keyword>
<dbReference type="Gene3D" id="2.60.40.1770">
    <property type="entry name" value="ephrin a2 ectodomain"/>
    <property type="match status" value="1"/>
</dbReference>
<dbReference type="GO" id="GO:0030425">
    <property type="term" value="C:dendrite"/>
    <property type="evidence" value="ECO:0007669"/>
    <property type="project" value="TreeGrafter"/>
</dbReference>
<protein>
    <recommendedName>
        <fullName evidence="17">Ephrin type-A receptor 10</fullName>
        <ecNumber evidence="2">2.7.10.1</ecNumber>
    </recommendedName>
</protein>
<dbReference type="InterPro" id="IPR011641">
    <property type="entry name" value="Tyr-kin_ephrin_A/B_rcpt-like"/>
</dbReference>
<dbReference type="PROSITE" id="PS51550">
    <property type="entry name" value="EPH_LBD"/>
    <property type="match status" value="1"/>
</dbReference>
<dbReference type="SUPFAM" id="SSF47769">
    <property type="entry name" value="SAM/Pointed domain"/>
    <property type="match status" value="1"/>
</dbReference>
<dbReference type="FunFam" id="2.60.120.260:FF:000001">
    <property type="entry name" value="Ephrin type-A receptor 7"/>
    <property type="match status" value="1"/>
</dbReference>
<dbReference type="FunFam" id="2.60.40.1770:FF:000001">
    <property type="entry name" value="Ephrin type-A receptor 5"/>
    <property type="match status" value="1"/>
</dbReference>
<comment type="catalytic activity">
    <reaction evidence="15">
        <text>L-tyrosyl-[protein] + ATP = O-phospho-L-tyrosyl-[protein] + ADP + H(+)</text>
        <dbReference type="Rhea" id="RHEA:10596"/>
        <dbReference type="Rhea" id="RHEA-COMP:10136"/>
        <dbReference type="Rhea" id="RHEA-COMP:20101"/>
        <dbReference type="ChEBI" id="CHEBI:15378"/>
        <dbReference type="ChEBI" id="CHEBI:30616"/>
        <dbReference type="ChEBI" id="CHEBI:46858"/>
        <dbReference type="ChEBI" id="CHEBI:61978"/>
        <dbReference type="ChEBI" id="CHEBI:456216"/>
        <dbReference type="EC" id="2.7.10.1"/>
    </reaction>
</comment>
<evidence type="ECO:0000256" key="4">
    <source>
        <dbReference type="ARBA" id="ARBA00022692"/>
    </source>
</evidence>